<dbReference type="PANTHER" id="PTHR12128">
    <property type="entry name" value="DIHYDRODIPICOLINATE SYNTHASE"/>
    <property type="match status" value="1"/>
</dbReference>
<comment type="subunit">
    <text evidence="12">Homotetramer; dimer of dimers.</text>
</comment>
<dbReference type="HAMAP" id="MF_00418">
    <property type="entry name" value="DapA"/>
    <property type="match status" value="1"/>
</dbReference>
<comment type="catalytic activity">
    <reaction evidence="11 12">
        <text>L-aspartate 4-semialdehyde + pyruvate = (2S,4S)-4-hydroxy-2,3,4,5-tetrahydrodipicolinate + H2O + H(+)</text>
        <dbReference type="Rhea" id="RHEA:34171"/>
        <dbReference type="ChEBI" id="CHEBI:15361"/>
        <dbReference type="ChEBI" id="CHEBI:15377"/>
        <dbReference type="ChEBI" id="CHEBI:15378"/>
        <dbReference type="ChEBI" id="CHEBI:67139"/>
        <dbReference type="ChEBI" id="CHEBI:537519"/>
        <dbReference type="EC" id="4.3.3.7"/>
    </reaction>
</comment>
<evidence type="ECO:0000256" key="5">
    <source>
        <dbReference type="ARBA" id="ARBA00022490"/>
    </source>
</evidence>
<keyword evidence="10 12" id="KW-0704">Schiff base</keyword>
<dbReference type="UniPathway" id="UPA00034">
    <property type="reaction ID" value="UER00017"/>
</dbReference>
<evidence type="ECO:0000256" key="14">
    <source>
        <dbReference type="PIRSR" id="PIRSR001365-1"/>
    </source>
</evidence>
<dbReference type="KEGG" id="tpi:TREPR_2976"/>
<evidence type="ECO:0000256" key="7">
    <source>
        <dbReference type="ARBA" id="ARBA00022915"/>
    </source>
</evidence>
<comment type="caution">
    <text evidence="12">Was originally thought to be a dihydrodipicolinate synthase (DHDPS), catalyzing the condensation of (S)-aspartate-beta-semialdehyde [(S)-ASA] and pyruvate to dihydrodipicolinate (DHDP). However, it was shown in E.coli that the product of the enzymatic reaction is not dihydrodipicolinate but in fact (4S)-4-hydroxy-2,3,4,5-tetrahydro-(2S)-dipicolinic acid (HTPA), and that the consecutive dehydration reaction leading to DHDP is not spontaneous but catalyzed by DapB.</text>
</comment>
<feature type="site" description="Part of a proton relay during catalysis" evidence="12">
    <location>
        <position position="117"/>
    </location>
</feature>
<dbReference type="SMART" id="SM01130">
    <property type="entry name" value="DHDPS"/>
    <property type="match status" value="1"/>
</dbReference>
<evidence type="ECO:0000256" key="15">
    <source>
        <dbReference type="PIRSR" id="PIRSR001365-2"/>
    </source>
</evidence>
<keyword evidence="6 12" id="KW-0028">Amino-acid biosynthesis</keyword>
<dbReference type="PANTHER" id="PTHR12128:SF66">
    <property type="entry name" value="4-HYDROXY-2-OXOGLUTARATE ALDOLASE, MITOCHONDRIAL"/>
    <property type="match status" value="1"/>
</dbReference>
<evidence type="ECO:0000256" key="10">
    <source>
        <dbReference type="ARBA" id="ARBA00023270"/>
    </source>
</evidence>
<dbReference type="InterPro" id="IPR013785">
    <property type="entry name" value="Aldolase_TIM"/>
</dbReference>
<evidence type="ECO:0000256" key="4">
    <source>
        <dbReference type="ARBA" id="ARBA00012086"/>
    </source>
</evidence>
<dbReference type="STRING" id="545694.TREPR_2976"/>
<dbReference type="CDD" id="cd00950">
    <property type="entry name" value="DHDPS"/>
    <property type="match status" value="1"/>
</dbReference>
<dbReference type="GO" id="GO:0009089">
    <property type="term" value="P:lysine biosynthetic process via diaminopimelate"/>
    <property type="evidence" value="ECO:0007669"/>
    <property type="project" value="UniProtKB-UniRule"/>
</dbReference>
<comment type="pathway">
    <text evidence="2 12">Amino-acid biosynthesis; L-lysine biosynthesis via DAP pathway; (S)-tetrahydrodipicolinate from L-aspartate: step 3/4.</text>
</comment>
<evidence type="ECO:0000256" key="1">
    <source>
        <dbReference type="ARBA" id="ARBA00003294"/>
    </source>
</evidence>
<dbReference type="eggNOG" id="COG0329">
    <property type="taxonomic scope" value="Bacteria"/>
</dbReference>
<feature type="active site" description="Proton donor/acceptor" evidence="12 14">
    <location>
        <position position="142"/>
    </location>
</feature>
<evidence type="ECO:0000256" key="9">
    <source>
        <dbReference type="ARBA" id="ARBA00023239"/>
    </source>
</evidence>
<feature type="site" description="Part of a proton relay during catalysis" evidence="12">
    <location>
        <position position="54"/>
    </location>
</feature>
<dbReference type="EC" id="4.3.3.7" evidence="4 12"/>
<evidence type="ECO:0000256" key="3">
    <source>
        <dbReference type="ARBA" id="ARBA00007592"/>
    </source>
</evidence>
<protein>
    <recommendedName>
        <fullName evidence="4 12">4-hydroxy-tetrahydrodipicolinate synthase</fullName>
        <shortName evidence="12">HTPA synthase</shortName>
        <ecNumber evidence="4 12">4.3.3.7</ecNumber>
    </recommendedName>
</protein>
<organism evidence="16 17">
    <name type="scientific">Treponema primitia (strain ATCC BAA-887 / DSM 12427 / ZAS-2)</name>
    <dbReference type="NCBI Taxonomy" id="545694"/>
    <lineage>
        <taxon>Bacteria</taxon>
        <taxon>Pseudomonadati</taxon>
        <taxon>Spirochaetota</taxon>
        <taxon>Spirochaetia</taxon>
        <taxon>Spirochaetales</taxon>
        <taxon>Treponemataceae</taxon>
        <taxon>Treponema</taxon>
    </lineage>
</organism>
<evidence type="ECO:0000256" key="11">
    <source>
        <dbReference type="ARBA" id="ARBA00047836"/>
    </source>
</evidence>
<dbReference type="Gene3D" id="3.20.20.70">
    <property type="entry name" value="Aldolase class I"/>
    <property type="match status" value="1"/>
</dbReference>
<comment type="function">
    <text evidence="1 12">Catalyzes the condensation of (S)-aspartate-beta-semialdehyde [(S)-ASA] and pyruvate to 4-hydroxy-tetrahydrodipicolinate (HTPA).</text>
</comment>
<comment type="subcellular location">
    <subcellularLocation>
        <location evidence="12">Cytoplasm</location>
    </subcellularLocation>
</comment>
<keyword evidence="8 12" id="KW-0457">Lysine biosynthesis</keyword>
<dbReference type="Pfam" id="PF00701">
    <property type="entry name" value="DHDPS"/>
    <property type="match status" value="1"/>
</dbReference>
<name>F5YNK7_TREPZ</name>
<keyword evidence="9 12" id="KW-0456">Lyase</keyword>
<dbReference type="NCBIfam" id="TIGR00674">
    <property type="entry name" value="dapA"/>
    <property type="match status" value="1"/>
</dbReference>
<evidence type="ECO:0000256" key="6">
    <source>
        <dbReference type="ARBA" id="ARBA00022605"/>
    </source>
</evidence>
<evidence type="ECO:0000256" key="2">
    <source>
        <dbReference type="ARBA" id="ARBA00005120"/>
    </source>
</evidence>
<dbReference type="AlphaFoldDB" id="F5YNK7"/>
<reference evidence="16 17" key="2">
    <citation type="journal article" date="2011" name="ISME J.">
        <title>RNA-seq reveals cooperative metabolic interactions between two termite-gut spirochete species in co-culture.</title>
        <authorList>
            <person name="Rosenthal A.Z."/>
            <person name="Matson E.G."/>
            <person name="Eldar A."/>
            <person name="Leadbetter J.R."/>
        </authorList>
    </citation>
    <scope>NUCLEOTIDE SEQUENCE [LARGE SCALE GENOMIC DNA]</scope>
    <source>
        <strain evidence="17">ATCC BAA-887 / DSM 12427 / ZAS-2</strain>
    </source>
</reference>
<proteinExistence type="inferred from homology"/>
<evidence type="ECO:0000256" key="12">
    <source>
        <dbReference type="HAMAP-Rule" id="MF_00418"/>
    </source>
</evidence>
<keyword evidence="7 12" id="KW-0220">Diaminopimelate biosynthesis</keyword>
<dbReference type="HOGENOM" id="CLU_049343_7_1_12"/>
<dbReference type="GO" id="GO:0019877">
    <property type="term" value="P:diaminopimelate biosynthetic process"/>
    <property type="evidence" value="ECO:0007669"/>
    <property type="project" value="UniProtKB-UniRule"/>
</dbReference>
<evidence type="ECO:0000313" key="17">
    <source>
        <dbReference type="Proteomes" id="UP000009223"/>
    </source>
</evidence>
<gene>
    <name evidence="12 16" type="primary">dapA</name>
    <name evidence="16" type="ordered locus">TREPR_2976</name>
</gene>
<reference evidence="17" key="1">
    <citation type="submission" date="2009-12" db="EMBL/GenBank/DDBJ databases">
        <title>Complete sequence of Treponema primitia strain ZAS-2.</title>
        <authorList>
            <person name="Tetu S.G."/>
            <person name="Matson E."/>
            <person name="Ren Q."/>
            <person name="Seshadri R."/>
            <person name="Elbourne L."/>
            <person name="Hassan K.A."/>
            <person name="Durkin A."/>
            <person name="Radune D."/>
            <person name="Mohamoud Y."/>
            <person name="Shay R."/>
            <person name="Jin S."/>
            <person name="Zhang X."/>
            <person name="Lucey K."/>
            <person name="Ballor N.R."/>
            <person name="Ottesen E."/>
            <person name="Rosenthal R."/>
            <person name="Allen A."/>
            <person name="Leadbetter J.R."/>
            <person name="Paulsen I.T."/>
        </authorList>
    </citation>
    <scope>NUCLEOTIDE SEQUENCE [LARGE SCALE GENOMIC DNA]</scope>
    <source>
        <strain evidence="17">ATCC BAA-887 / DSM 12427 / ZAS-2</strain>
    </source>
</reference>
<dbReference type="PRINTS" id="PR00146">
    <property type="entry name" value="DHPICSNTHASE"/>
</dbReference>
<comment type="similarity">
    <text evidence="3 12 13">Belongs to the DapA family.</text>
</comment>
<dbReference type="InterPro" id="IPR002220">
    <property type="entry name" value="DapA-like"/>
</dbReference>
<feature type="active site" description="Schiff-base intermediate with substrate" evidence="12 14">
    <location>
        <position position="170"/>
    </location>
</feature>
<dbReference type="Proteomes" id="UP000009223">
    <property type="component" value="Chromosome"/>
</dbReference>
<dbReference type="GO" id="GO:0005737">
    <property type="term" value="C:cytoplasm"/>
    <property type="evidence" value="ECO:0007669"/>
    <property type="project" value="UniProtKB-SubCell"/>
</dbReference>
<evidence type="ECO:0000313" key="16">
    <source>
        <dbReference type="EMBL" id="AEF86495.1"/>
    </source>
</evidence>
<feature type="binding site" evidence="12 15">
    <location>
        <position position="55"/>
    </location>
    <ligand>
        <name>pyruvate</name>
        <dbReference type="ChEBI" id="CHEBI:15361"/>
    </ligand>
</feature>
<dbReference type="OrthoDB" id="9782828at2"/>
<dbReference type="GO" id="GO:0008840">
    <property type="term" value="F:4-hydroxy-tetrahydrodipicolinate synthase activity"/>
    <property type="evidence" value="ECO:0007669"/>
    <property type="project" value="UniProtKB-UniRule"/>
</dbReference>
<feature type="binding site" evidence="12 15">
    <location>
        <position position="219"/>
    </location>
    <ligand>
        <name>pyruvate</name>
        <dbReference type="ChEBI" id="CHEBI:15361"/>
    </ligand>
</feature>
<accession>F5YNK7</accession>
<keyword evidence="5 12" id="KW-0963">Cytoplasm</keyword>
<dbReference type="PIRSF" id="PIRSF001365">
    <property type="entry name" value="DHDPS"/>
    <property type="match status" value="1"/>
</dbReference>
<dbReference type="RefSeq" id="WP_015707279.1">
    <property type="nucleotide sequence ID" value="NC_015578.1"/>
</dbReference>
<dbReference type="EMBL" id="CP001843">
    <property type="protein sequence ID" value="AEF86495.1"/>
    <property type="molecule type" value="Genomic_DNA"/>
</dbReference>
<dbReference type="SUPFAM" id="SSF51569">
    <property type="entry name" value="Aldolase"/>
    <property type="match status" value="1"/>
</dbReference>
<evidence type="ECO:0000256" key="8">
    <source>
        <dbReference type="ARBA" id="ARBA00023154"/>
    </source>
</evidence>
<keyword evidence="17" id="KW-1185">Reference proteome</keyword>
<sequence>MNQSQQELYQRFRGAFTALITPMKENGDVDFEGWRKLVKFQIDEGINGLVPMGTTGETPTLDDDEEEKLIRIALEEIRGRVPVIIGAGSNSTKHMVGYVKRAKDLGADAALVVTPYYNKPNDSGLIKHFEAAAAVGIPVVIYNIAGRTGKNIPVQLMKKLAEIPGIIGVKEASGDITQMGDIIREIALPGKAAGKPFTVLSGDDSFTLPLIALGGDGVVSVISNLIPKKIAALTKACLEGNFEEGRKLHYELLPFAKTAFIETNPVPIKAAMNWAGLPAGPARLPLGPLASGSVAPLRTVVEGLGFTLKE</sequence>
<dbReference type="InterPro" id="IPR005263">
    <property type="entry name" value="DapA"/>
</dbReference>
<evidence type="ECO:0000256" key="13">
    <source>
        <dbReference type="PIRNR" id="PIRNR001365"/>
    </source>
</evidence>